<comment type="caution">
    <text evidence="7">The sequence shown here is derived from an EMBL/GenBank/DDBJ whole genome shotgun (WGS) entry which is preliminary data.</text>
</comment>
<accession>A0A814RCZ8</accession>
<dbReference type="SMART" id="SM00360">
    <property type="entry name" value="RRM"/>
    <property type="match status" value="1"/>
</dbReference>
<evidence type="ECO:0000313" key="7">
    <source>
        <dbReference type="EMBL" id="CAF1132218.1"/>
    </source>
</evidence>
<dbReference type="AlphaFoldDB" id="A0A814RCZ8"/>
<evidence type="ECO:0000259" key="6">
    <source>
        <dbReference type="PROSITE" id="PS50102"/>
    </source>
</evidence>
<comment type="subcellular location">
    <subcellularLocation>
        <location evidence="1">Nucleus</location>
    </subcellularLocation>
</comment>
<evidence type="ECO:0000313" key="9">
    <source>
        <dbReference type="Proteomes" id="UP000663854"/>
    </source>
</evidence>
<dbReference type="Proteomes" id="UP000663870">
    <property type="component" value="Unassembled WGS sequence"/>
</dbReference>
<dbReference type="EMBL" id="CAJNOL010001431">
    <property type="protein sequence ID" value="CAF1358416.1"/>
    <property type="molecule type" value="Genomic_DNA"/>
</dbReference>
<sequence length="248" mass="28969">MTDDIHRRVFIKNIPYEINDVALSEWCSTFGPITRCDLKRDRFGNSRGFAFVTFAHIDGHNNILSKTPHYCQDRLLIVKTACDYTNTNEYQSNSSPDPLSQTTSSLSINDNLNSTSMNNSFTFDNMNRNRLVSLRDELDANIECMQIAHDHEIKTLQDKLTREKKLLKEAEELYKEAEEDWRKVNDENIRLRTSLIKNVMQTFNIRKDLACRTKEQLKKCTQIEKQSLEIKSTRMMSNFNENIPKSKT</sequence>
<name>A0A814RCZ8_9BILA</name>
<evidence type="ECO:0000256" key="5">
    <source>
        <dbReference type="SAM" id="MobiDB-lite"/>
    </source>
</evidence>
<dbReference type="GO" id="GO:0010468">
    <property type="term" value="P:regulation of gene expression"/>
    <property type="evidence" value="ECO:0007669"/>
    <property type="project" value="TreeGrafter"/>
</dbReference>
<gene>
    <name evidence="8" type="ORF">JXQ802_LOCUS32487</name>
    <name evidence="7" type="ORF">PYM288_LOCUS21277</name>
</gene>
<dbReference type="Proteomes" id="UP000663854">
    <property type="component" value="Unassembled WGS sequence"/>
</dbReference>
<dbReference type="GO" id="GO:0000785">
    <property type="term" value="C:chromatin"/>
    <property type="evidence" value="ECO:0007669"/>
    <property type="project" value="TreeGrafter"/>
</dbReference>
<feature type="region of interest" description="Disordered" evidence="5">
    <location>
        <begin position="89"/>
        <end position="108"/>
    </location>
</feature>
<feature type="domain" description="RRM" evidence="6">
    <location>
        <begin position="7"/>
        <end position="83"/>
    </location>
</feature>
<dbReference type="GO" id="GO:0005654">
    <property type="term" value="C:nucleoplasm"/>
    <property type="evidence" value="ECO:0007669"/>
    <property type="project" value="TreeGrafter"/>
</dbReference>
<dbReference type="PANTHER" id="PTHR48033:SF10">
    <property type="entry name" value="RNA-BINDING PROTEIN SQUID"/>
    <property type="match status" value="1"/>
</dbReference>
<proteinExistence type="predicted"/>
<protein>
    <recommendedName>
        <fullName evidence="6">RRM domain-containing protein</fullName>
    </recommendedName>
</protein>
<evidence type="ECO:0000313" key="10">
    <source>
        <dbReference type="Proteomes" id="UP000663870"/>
    </source>
</evidence>
<evidence type="ECO:0000256" key="4">
    <source>
        <dbReference type="SAM" id="Coils"/>
    </source>
</evidence>
<keyword evidence="3" id="KW-0694">RNA-binding</keyword>
<dbReference type="Pfam" id="PF00076">
    <property type="entry name" value="RRM_1"/>
    <property type="match status" value="1"/>
</dbReference>
<dbReference type="InterPro" id="IPR000504">
    <property type="entry name" value="RRM_dom"/>
</dbReference>
<keyword evidence="10" id="KW-1185">Reference proteome</keyword>
<organism evidence="7 9">
    <name type="scientific">Rotaria sordida</name>
    <dbReference type="NCBI Taxonomy" id="392033"/>
    <lineage>
        <taxon>Eukaryota</taxon>
        <taxon>Metazoa</taxon>
        <taxon>Spiralia</taxon>
        <taxon>Gnathifera</taxon>
        <taxon>Rotifera</taxon>
        <taxon>Eurotatoria</taxon>
        <taxon>Bdelloidea</taxon>
        <taxon>Philodinida</taxon>
        <taxon>Philodinidae</taxon>
        <taxon>Rotaria</taxon>
    </lineage>
</organism>
<evidence type="ECO:0000313" key="8">
    <source>
        <dbReference type="EMBL" id="CAF1358416.1"/>
    </source>
</evidence>
<dbReference type="PROSITE" id="PS50102">
    <property type="entry name" value="RRM"/>
    <property type="match status" value="1"/>
</dbReference>
<dbReference type="PANTHER" id="PTHR48033">
    <property type="entry name" value="RNA-BINDING (RRM/RBD/RNP MOTIFS) FAMILY PROTEIN"/>
    <property type="match status" value="1"/>
</dbReference>
<dbReference type="CDD" id="cd00590">
    <property type="entry name" value="RRM_SF"/>
    <property type="match status" value="1"/>
</dbReference>
<evidence type="ECO:0000256" key="2">
    <source>
        <dbReference type="ARBA" id="ARBA00023242"/>
    </source>
</evidence>
<evidence type="ECO:0000256" key="1">
    <source>
        <dbReference type="ARBA" id="ARBA00004123"/>
    </source>
</evidence>
<dbReference type="SUPFAM" id="SSF54928">
    <property type="entry name" value="RNA-binding domain, RBD"/>
    <property type="match status" value="1"/>
</dbReference>
<keyword evidence="4" id="KW-0175">Coiled coil</keyword>
<dbReference type="InterPro" id="IPR012677">
    <property type="entry name" value="Nucleotide-bd_a/b_plait_sf"/>
</dbReference>
<dbReference type="EMBL" id="CAJNOH010000829">
    <property type="protein sequence ID" value="CAF1132218.1"/>
    <property type="molecule type" value="Genomic_DNA"/>
</dbReference>
<evidence type="ECO:0000256" key="3">
    <source>
        <dbReference type="PROSITE-ProRule" id="PRU00176"/>
    </source>
</evidence>
<dbReference type="Gene3D" id="3.30.70.330">
    <property type="match status" value="1"/>
</dbReference>
<reference evidence="7" key="1">
    <citation type="submission" date="2021-02" db="EMBL/GenBank/DDBJ databases">
        <authorList>
            <person name="Nowell W R."/>
        </authorList>
    </citation>
    <scope>NUCLEOTIDE SEQUENCE</scope>
</reference>
<feature type="coiled-coil region" evidence="4">
    <location>
        <begin position="153"/>
        <end position="187"/>
    </location>
</feature>
<dbReference type="GO" id="GO:0003723">
    <property type="term" value="F:RNA binding"/>
    <property type="evidence" value="ECO:0007669"/>
    <property type="project" value="UniProtKB-UniRule"/>
</dbReference>
<keyword evidence="2" id="KW-0539">Nucleus</keyword>
<dbReference type="InterPro" id="IPR035979">
    <property type="entry name" value="RBD_domain_sf"/>
</dbReference>